<feature type="non-terminal residue" evidence="1">
    <location>
        <position position="35"/>
    </location>
</feature>
<comment type="caution">
    <text evidence="1">The sequence shown here is derived from an EMBL/GenBank/DDBJ whole genome shotgun (WGS) entry which is preliminary data.</text>
</comment>
<reference evidence="1 2" key="1">
    <citation type="journal article" date="2018" name="Front. Plant Sci.">
        <title>Red Clover (Trifolium pratense) and Zigzag Clover (T. medium) - A Picture of Genomic Similarities and Differences.</title>
        <authorList>
            <person name="Dluhosova J."/>
            <person name="Istvanek J."/>
            <person name="Nedelnik J."/>
            <person name="Repkova J."/>
        </authorList>
    </citation>
    <scope>NUCLEOTIDE SEQUENCE [LARGE SCALE GENOMIC DNA]</scope>
    <source>
        <strain evidence="2">cv. 10/8</strain>
        <tissue evidence="1">Leaf</tissue>
    </source>
</reference>
<name>A0A392SNT0_9FABA</name>
<sequence>MCGRAMVRLHFPERVLGQYGHVQSISRYPALSANA</sequence>
<organism evidence="1 2">
    <name type="scientific">Trifolium medium</name>
    <dbReference type="NCBI Taxonomy" id="97028"/>
    <lineage>
        <taxon>Eukaryota</taxon>
        <taxon>Viridiplantae</taxon>
        <taxon>Streptophyta</taxon>
        <taxon>Embryophyta</taxon>
        <taxon>Tracheophyta</taxon>
        <taxon>Spermatophyta</taxon>
        <taxon>Magnoliopsida</taxon>
        <taxon>eudicotyledons</taxon>
        <taxon>Gunneridae</taxon>
        <taxon>Pentapetalae</taxon>
        <taxon>rosids</taxon>
        <taxon>fabids</taxon>
        <taxon>Fabales</taxon>
        <taxon>Fabaceae</taxon>
        <taxon>Papilionoideae</taxon>
        <taxon>50 kb inversion clade</taxon>
        <taxon>NPAAA clade</taxon>
        <taxon>Hologalegina</taxon>
        <taxon>IRL clade</taxon>
        <taxon>Trifolieae</taxon>
        <taxon>Trifolium</taxon>
    </lineage>
</organism>
<protein>
    <submittedName>
        <fullName evidence="1">Uncharacterized protein</fullName>
    </submittedName>
</protein>
<dbReference type="EMBL" id="LXQA010410891">
    <property type="protein sequence ID" value="MCI50067.1"/>
    <property type="molecule type" value="Genomic_DNA"/>
</dbReference>
<evidence type="ECO:0000313" key="1">
    <source>
        <dbReference type="EMBL" id="MCI50067.1"/>
    </source>
</evidence>
<dbReference type="AlphaFoldDB" id="A0A392SNT0"/>
<dbReference type="Proteomes" id="UP000265520">
    <property type="component" value="Unassembled WGS sequence"/>
</dbReference>
<keyword evidence="2" id="KW-1185">Reference proteome</keyword>
<evidence type="ECO:0000313" key="2">
    <source>
        <dbReference type="Proteomes" id="UP000265520"/>
    </source>
</evidence>
<accession>A0A392SNT0</accession>
<proteinExistence type="predicted"/>